<evidence type="ECO:0000256" key="3">
    <source>
        <dbReference type="ARBA" id="ARBA00023163"/>
    </source>
</evidence>
<accession>A0A0D8HCH3</accession>
<dbReference type="OrthoDB" id="162531at2"/>
<reference evidence="5 6" key="1">
    <citation type="submission" date="2015-01" db="EMBL/GenBank/DDBJ databases">
        <title>Draft genome of the acidophilic iron oxidizer Acidithrix ferrooxidans strain Py-F3.</title>
        <authorList>
            <person name="Poehlein A."/>
            <person name="Eisen S."/>
            <person name="Schloemann M."/>
            <person name="Johnson B.D."/>
            <person name="Daniel R."/>
            <person name="Muehling M."/>
        </authorList>
    </citation>
    <scope>NUCLEOTIDE SEQUENCE [LARGE SCALE GENOMIC DNA]</scope>
    <source>
        <strain evidence="5 6">Py-F3</strain>
    </source>
</reference>
<dbReference type="SUPFAM" id="SSF46785">
    <property type="entry name" value="Winged helix' DNA-binding domain"/>
    <property type="match status" value="1"/>
</dbReference>
<keyword evidence="6" id="KW-1185">Reference proteome</keyword>
<protein>
    <submittedName>
        <fullName evidence="5">HTH-type transcriptional regulator MhqR</fullName>
    </submittedName>
</protein>
<evidence type="ECO:0000313" key="6">
    <source>
        <dbReference type="Proteomes" id="UP000032360"/>
    </source>
</evidence>
<dbReference type="SMART" id="SM00347">
    <property type="entry name" value="HTH_MARR"/>
    <property type="match status" value="1"/>
</dbReference>
<comment type="caution">
    <text evidence="5">The sequence shown here is derived from an EMBL/GenBank/DDBJ whole genome shotgun (WGS) entry which is preliminary data.</text>
</comment>
<dbReference type="InterPro" id="IPR039422">
    <property type="entry name" value="MarR/SlyA-like"/>
</dbReference>
<name>A0A0D8HCH3_9ACTN</name>
<dbReference type="Proteomes" id="UP000032360">
    <property type="component" value="Unassembled WGS sequence"/>
</dbReference>
<dbReference type="InterPro" id="IPR023187">
    <property type="entry name" value="Tscrpt_reg_MarR-type_CS"/>
</dbReference>
<dbReference type="Pfam" id="PF01047">
    <property type="entry name" value="MarR"/>
    <property type="match status" value="1"/>
</dbReference>
<feature type="domain" description="HTH marR-type" evidence="4">
    <location>
        <begin position="33"/>
        <end position="166"/>
    </location>
</feature>
<dbReference type="EMBL" id="JXYS01000136">
    <property type="protein sequence ID" value="KJF15628.1"/>
    <property type="molecule type" value="Genomic_DNA"/>
</dbReference>
<dbReference type="AlphaFoldDB" id="A0A0D8HCH3"/>
<evidence type="ECO:0000256" key="1">
    <source>
        <dbReference type="ARBA" id="ARBA00023015"/>
    </source>
</evidence>
<dbReference type="PANTHER" id="PTHR33164:SF89">
    <property type="entry name" value="MARR FAMILY REGULATORY PROTEIN"/>
    <property type="match status" value="1"/>
</dbReference>
<dbReference type="InterPro" id="IPR036388">
    <property type="entry name" value="WH-like_DNA-bd_sf"/>
</dbReference>
<proteinExistence type="predicted"/>
<dbReference type="InterPro" id="IPR000835">
    <property type="entry name" value="HTH_MarR-typ"/>
</dbReference>
<dbReference type="Gene3D" id="1.10.10.10">
    <property type="entry name" value="Winged helix-like DNA-binding domain superfamily/Winged helix DNA-binding domain"/>
    <property type="match status" value="1"/>
</dbReference>
<dbReference type="RefSeq" id="WP_052607141.1">
    <property type="nucleotide sequence ID" value="NZ_JXYS01000136.1"/>
</dbReference>
<keyword evidence="1" id="KW-0805">Transcription regulation</keyword>
<dbReference type="GO" id="GO:0006950">
    <property type="term" value="P:response to stress"/>
    <property type="evidence" value="ECO:0007669"/>
    <property type="project" value="TreeGrafter"/>
</dbReference>
<dbReference type="InterPro" id="IPR036390">
    <property type="entry name" value="WH_DNA-bd_sf"/>
</dbReference>
<dbReference type="STRING" id="1280514.AXFE_35310"/>
<evidence type="ECO:0000313" key="5">
    <source>
        <dbReference type="EMBL" id="KJF15628.1"/>
    </source>
</evidence>
<dbReference type="GO" id="GO:0003677">
    <property type="term" value="F:DNA binding"/>
    <property type="evidence" value="ECO:0007669"/>
    <property type="project" value="UniProtKB-KW"/>
</dbReference>
<dbReference type="PROSITE" id="PS01117">
    <property type="entry name" value="HTH_MARR_1"/>
    <property type="match status" value="1"/>
</dbReference>
<sequence length="189" mass="21208">MAWGFIGDDDIVLTPAERDIYSRIGDRQIDVFATGVLSNVYRVASLLRNHMEREVLGECNLSFTAFIVMFTLWVWGDMESNRLASRAGVTKGTLTGVVKTLEKRGLCVRQGHSQDRRRVIVALSDEGRKTVEAVAPSYNYEESRLVEGIGKEEQLEVANALRMILMRGMSLKEPSDPEIVEQGDIDEVE</sequence>
<dbReference type="PANTHER" id="PTHR33164">
    <property type="entry name" value="TRANSCRIPTIONAL REGULATOR, MARR FAMILY"/>
    <property type="match status" value="1"/>
</dbReference>
<dbReference type="PROSITE" id="PS50995">
    <property type="entry name" value="HTH_MARR_2"/>
    <property type="match status" value="1"/>
</dbReference>
<organism evidence="5 6">
    <name type="scientific">Acidithrix ferrooxidans</name>
    <dbReference type="NCBI Taxonomy" id="1280514"/>
    <lineage>
        <taxon>Bacteria</taxon>
        <taxon>Bacillati</taxon>
        <taxon>Actinomycetota</taxon>
        <taxon>Acidimicrobiia</taxon>
        <taxon>Acidimicrobiales</taxon>
        <taxon>Acidimicrobiaceae</taxon>
        <taxon>Acidithrix</taxon>
    </lineage>
</organism>
<keyword evidence="3" id="KW-0804">Transcription</keyword>
<gene>
    <name evidence="5" type="primary">mhqR2</name>
    <name evidence="5" type="ORF">AXFE_35310</name>
</gene>
<evidence type="ECO:0000256" key="2">
    <source>
        <dbReference type="ARBA" id="ARBA00023125"/>
    </source>
</evidence>
<evidence type="ECO:0000259" key="4">
    <source>
        <dbReference type="PROSITE" id="PS50995"/>
    </source>
</evidence>
<dbReference type="GO" id="GO:0003700">
    <property type="term" value="F:DNA-binding transcription factor activity"/>
    <property type="evidence" value="ECO:0007669"/>
    <property type="project" value="InterPro"/>
</dbReference>
<keyword evidence="2" id="KW-0238">DNA-binding</keyword>